<dbReference type="EMBL" id="GL883010">
    <property type="protein sequence ID" value="EGG21992.1"/>
    <property type="molecule type" value="Genomic_DNA"/>
</dbReference>
<dbReference type="PANTHER" id="PTHR42103:SF2">
    <property type="entry name" value="AB HYDROLASE-1 DOMAIN-CONTAINING PROTEIN"/>
    <property type="match status" value="1"/>
</dbReference>
<feature type="domain" description="Dienelactone hydrolase" evidence="2">
    <location>
        <begin position="242"/>
        <end position="342"/>
    </location>
</feature>
<evidence type="ECO:0000313" key="4">
    <source>
        <dbReference type="Proteomes" id="UP000007797"/>
    </source>
</evidence>
<proteinExistence type="predicted"/>
<gene>
    <name evidence="3" type="ORF">DFA_01878</name>
</gene>
<feature type="compositionally biased region" description="Low complexity" evidence="1">
    <location>
        <begin position="86"/>
        <end position="113"/>
    </location>
</feature>
<dbReference type="InterPro" id="IPR002925">
    <property type="entry name" value="Dienelactn_hydro"/>
</dbReference>
<dbReference type="KEGG" id="dfa:DFA_01878"/>
<dbReference type="GeneID" id="14874207"/>
<dbReference type="Gene3D" id="3.40.50.1820">
    <property type="entry name" value="alpha/beta hydrolase"/>
    <property type="match status" value="1"/>
</dbReference>
<dbReference type="AlphaFoldDB" id="F4PV84"/>
<dbReference type="PANTHER" id="PTHR42103">
    <property type="entry name" value="ALPHA/BETA-HYDROLASES SUPERFAMILY PROTEIN"/>
    <property type="match status" value="1"/>
</dbReference>
<dbReference type="InterPro" id="IPR029058">
    <property type="entry name" value="AB_hydrolase_fold"/>
</dbReference>
<dbReference type="GO" id="GO:0016787">
    <property type="term" value="F:hydrolase activity"/>
    <property type="evidence" value="ECO:0007669"/>
    <property type="project" value="InterPro"/>
</dbReference>
<dbReference type="STRING" id="1054147.F4PV84"/>
<keyword evidence="4" id="KW-1185">Reference proteome</keyword>
<name>F4PV84_CACFS</name>
<organism evidence="3 4">
    <name type="scientific">Cavenderia fasciculata</name>
    <name type="common">Slime mold</name>
    <name type="synonym">Dictyostelium fasciculatum</name>
    <dbReference type="NCBI Taxonomy" id="261658"/>
    <lineage>
        <taxon>Eukaryota</taxon>
        <taxon>Amoebozoa</taxon>
        <taxon>Evosea</taxon>
        <taxon>Eumycetozoa</taxon>
        <taxon>Dictyostelia</taxon>
        <taxon>Acytosteliales</taxon>
        <taxon>Cavenderiaceae</taxon>
        <taxon>Cavenderia</taxon>
    </lineage>
</organism>
<evidence type="ECO:0000313" key="3">
    <source>
        <dbReference type="EMBL" id="EGG21992.1"/>
    </source>
</evidence>
<accession>F4PV84</accession>
<feature type="region of interest" description="Disordered" evidence="1">
    <location>
        <begin position="86"/>
        <end position="119"/>
    </location>
</feature>
<sequence>MLVVFTETLNDVEMDDVKNDCNGSLTIFIFINGLDFLKINVGDPVLFYANQTCFSRYPTMIEPAMVVDKLRDIYLQAVFFCLMSSSTSSTTDSSTTTSSSSPSPPSTSILSPPYLRPSKVGKKNVTIQVQGKEDKTPVHLEGFLSYIEDEHNANKDSAVYRELMDVGIVITHPHPMLGGCYQNNVVLGLASYITNHLHVPTLCFNFRGVRKSTGSGSWRGGSERADTLGAVDYLLNEVPLDRRPSRIIIIGYSYGSVIGMSIASERDAIIGAVAVSFPFGPLTLMLLGHLLDPALLLNKPKYFVIGDQDNFTGTTKFKQRMNEMKGDKDKLKHKIYPNIDHFYGGQEKMLAKDLCNWVLELLNLPITPINNNNNEINPPSPISISQQESSSSSSSSPII</sequence>
<feature type="region of interest" description="Disordered" evidence="1">
    <location>
        <begin position="377"/>
        <end position="399"/>
    </location>
</feature>
<dbReference type="OrthoDB" id="10260961at2759"/>
<dbReference type="RefSeq" id="XP_004359843.1">
    <property type="nucleotide sequence ID" value="XM_004359786.1"/>
</dbReference>
<reference evidence="4" key="1">
    <citation type="journal article" date="2011" name="Genome Res.">
        <title>Phylogeny-wide analysis of social amoeba genomes highlights ancient origins for complex intercellular communication.</title>
        <authorList>
            <person name="Heidel A.J."/>
            <person name="Lawal H.M."/>
            <person name="Felder M."/>
            <person name="Schilde C."/>
            <person name="Helps N.R."/>
            <person name="Tunggal B."/>
            <person name="Rivero F."/>
            <person name="John U."/>
            <person name="Schleicher M."/>
            <person name="Eichinger L."/>
            <person name="Platzer M."/>
            <person name="Noegel A.A."/>
            <person name="Schaap P."/>
            <person name="Gloeckner G."/>
        </authorList>
    </citation>
    <scope>NUCLEOTIDE SEQUENCE [LARGE SCALE GENOMIC DNA]</scope>
    <source>
        <strain evidence="4">SH3</strain>
    </source>
</reference>
<dbReference type="Pfam" id="PF01738">
    <property type="entry name" value="DLH"/>
    <property type="match status" value="1"/>
</dbReference>
<dbReference type="SUPFAM" id="SSF53474">
    <property type="entry name" value="alpha/beta-Hydrolases"/>
    <property type="match status" value="1"/>
</dbReference>
<evidence type="ECO:0000259" key="2">
    <source>
        <dbReference type="Pfam" id="PF01738"/>
    </source>
</evidence>
<evidence type="ECO:0000256" key="1">
    <source>
        <dbReference type="SAM" id="MobiDB-lite"/>
    </source>
</evidence>
<protein>
    <recommendedName>
        <fullName evidence="2">Dienelactone hydrolase domain-containing protein</fullName>
    </recommendedName>
</protein>
<dbReference type="Proteomes" id="UP000007797">
    <property type="component" value="Unassembled WGS sequence"/>
</dbReference>